<evidence type="ECO:0000313" key="7">
    <source>
        <dbReference type="Proteomes" id="UP001277761"/>
    </source>
</evidence>
<evidence type="ECO:0000259" key="5">
    <source>
        <dbReference type="Pfam" id="PF17853"/>
    </source>
</evidence>
<evidence type="ECO:0000259" key="3">
    <source>
        <dbReference type="Pfam" id="PF13556"/>
    </source>
</evidence>
<dbReference type="RefSeq" id="WP_319953447.1">
    <property type="nucleotide sequence ID" value="NZ_JAXAVX010000002.1"/>
</dbReference>
<dbReference type="Pfam" id="PF14361">
    <property type="entry name" value="RsbRD_N"/>
    <property type="match status" value="1"/>
</dbReference>
<feature type="domain" description="CdaR GGDEF-like" evidence="5">
    <location>
        <begin position="185"/>
        <end position="320"/>
    </location>
</feature>
<feature type="domain" description="PucR C-terminal helix-turn-helix" evidence="3">
    <location>
        <begin position="371"/>
        <end position="426"/>
    </location>
</feature>
<gene>
    <name evidence="6" type="ORF">SK069_06830</name>
</gene>
<dbReference type="EMBL" id="JAXAVX010000002">
    <property type="protein sequence ID" value="MDX8151297.1"/>
    <property type="molecule type" value="Genomic_DNA"/>
</dbReference>
<comment type="similarity">
    <text evidence="1">Belongs to the CdaR family.</text>
</comment>
<dbReference type="InterPro" id="IPR025751">
    <property type="entry name" value="RsbRD_N_dom"/>
</dbReference>
<dbReference type="InterPro" id="IPR025736">
    <property type="entry name" value="PucR_C-HTH_dom"/>
</dbReference>
<dbReference type="Gene3D" id="1.10.10.2840">
    <property type="entry name" value="PucR C-terminal helix-turn-helix domain"/>
    <property type="match status" value="1"/>
</dbReference>
<feature type="region of interest" description="Disordered" evidence="2">
    <location>
        <begin position="263"/>
        <end position="284"/>
    </location>
</feature>
<dbReference type="Pfam" id="PF17853">
    <property type="entry name" value="GGDEF_2"/>
    <property type="match status" value="1"/>
</dbReference>
<dbReference type="InterPro" id="IPR041522">
    <property type="entry name" value="CdaR_GGDEF"/>
</dbReference>
<dbReference type="InterPro" id="IPR051448">
    <property type="entry name" value="CdaR-like_regulators"/>
</dbReference>
<proteinExistence type="inferred from homology"/>
<dbReference type="Proteomes" id="UP001277761">
    <property type="component" value="Unassembled WGS sequence"/>
</dbReference>
<comment type="caution">
    <text evidence="6">The sequence shown here is derived from an EMBL/GenBank/DDBJ whole genome shotgun (WGS) entry which is preliminary data.</text>
</comment>
<evidence type="ECO:0000313" key="6">
    <source>
        <dbReference type="EMBL" id="MDX8151297.1"/>
    </source>
</evidence>
<keyword evidence="7" id="KW-1185">Reference proteome</keyword>
<dbReference type="PANTHER" id="PTHR33744:SF1">
    <property type="entry name" value="DNA-BINDING TRANSCRIPTIONAL ACTIVATOR ADER"/>
    <property type="match status" value="1"/>
</dbReference>
<dbReference type="Pfam" id="PF13556">
    <property type="entry name" value="HTH_30"/>
    <property type="match status" value="1"/>
</dbReference>
<sequence>MASIPSSDPAVDAALRATVERSRERLDALADRLSGHLIGSVADLADEPEIADVLVTAAREGTAAWLAIVRDGALPREVAVPESARALSRAWVRRNRPLPPLLRAYRLAHGFVAREMLALLRELADDPGTLGRASERLVELSFGYVDGLSAAITDLFLGERQRLVRSAELARAEVVTALLAGEAVDVDAAERRLGHPLRGHHLGLVLWAEGGEATDEPLGRLESEAQRLADAAGGRALLRIPVGGRLLWAWIAGDAPLEDRALRAAPSAAQRTRPTGERPAPREAAAGPLPAVLHVAIGAPAAGPAGFVRSHQDALETRRVAVLAPRPPRLSRYRDTDLLALLTGDEERARRFVEARLGALAEDEDGARRLRVTLRAHLEERGSNVAVARRLGIHENTVKYRVRKARELLAAGAADDDPLALGAALRLADLLPAP</sequence>
<reference evidence="6 7" key="1">
    <citation type="submission" date="2023-11" db="EMBL/GenBank/DDBJ databases">
        <authorList>
            <person name="Xu M."/>
            <person name="Jiang T."/>
        </authorList>
    </citation>
    <scope>NUCLEOTIDE SEQUENCE [LARGE SCALE GENOMIC DNA]</scope>
    <source>
        <strain evidence="6 7">SD</strain>
    </source>
</reference>
<evidence type="ECO:0000256" key="2">
    <source>
        <dbReference type="SAM" id="MobiDB-lite"/>
    </source>
</evidence>
<dbReference type="InterPro" id="IPR042070">
    <property type="entry name" value="PucR_C-HTH_sf"/>
</dbReference>
<accession>A0ABU4VHJ4</accession>
<evidence type="ECO:0000256" key="1">
    <source>
        <dbReference type="ARBA" id="ARBA00006754"/>
    </source>
</evidence>
<protein>
    <submittedName>
        <fullName evidence="6">Helix-turn-helix domain-containing protein</fullName>
    </submittedName>
</protein>
<dbReference type="PANTHER" id="PTHR33744">
    <property type="entry name" value="CARBOHYDRATE DIACID REGULATOR"/>
    <property type="match status" value="1"/>
</dbReference>
<name>A0ABU4VHJ4_9ACTN</name>
<organism evidence="6 7">
    <name type="scientific">Patulibacter brassicae</name>
    <dbReference type="NCBI Taxonomy" id="1705717"/>
    <lineage>
        <taxon>Bacteria</taxon>
        <taxon>Bacillati</taxon>
        <taxon>Actinomycetota</taxon>
        <taxon>Thermoleophilia</taxon>
        <taxon>Solirubrobacterales</taxon>
        <taxon>Patulibacteraceae</taxon>
        <taxon>Patulibacter</taxon>
    </lineage>
</organism>
<evidence type="ECO:0000259" key="4">
    <source>
        <dbReference type="Pfam" id="PF14361"/>
    </source>
</evidence>
<feature type="domain" description="RsbT co-antagonist protein RsbRD N-terminal" evidence="4">
    <location>
        <begin position="27"/>
        <end position="171"/>
    </location>
</feature>